<proteinExistence type="predicted"/>
<evidence type="ECO:0000313" key="3">
    <source>
        <dbReference type="Proteomes" id="UP000054279"/>
    </source>
</evidence>
<evidence type="ECO:0000256" key="1">
    <source>
        <dbReference type="SAM" id="MobiDB-lite"/>
    </source>
</evidence>
<reference evidence="2 3" key="1">
    <citation type="submission" date="2014-06" db="EMBL/GenBank/DDBJ databases">
        <title>Evolutionary Origins and Diversification of the Mycorrhizal Mutualists.</title>
        <authorList>
            <consortium name="DOE Joint Genome Institute"/>
            <consortium name="Mycorrhizal Genomics Consortium"/>
            <person name="Kohler A."/>
            <person name="Kuo A."/>
            <person name="Nagy L.G."/>
            <person name="Floudas D."/>
            <person name="Copeland A."/>
            <person name="Barry K.W."/>
            <person name="Cichocki N."/>
            <person name="Veneault-Fourrey C."/>
            <person name="LaButti K."/>
            <person name="Lindquist E.A."/>
            <person name="Lipzen A."/>
            <person name="Lundell T."/>
            <person name="Morin E."/>
            <person name="Murat C."/>
            <person name="Riley R."/>
            <person name="Ohm R."/>
            <person name="Sun H."/>
            <person name="Tunlid A."/>
            <person name="Henrissat B."/>
            <person name="Grigoriev I.V."/>
            <person name="Hibbett D.S."/>
            <person name="Martin F."/>
        </authorList>
    </citation>
    <scope>NUCLEOTIDE SEQUENCE [LARGE SCALE GENOMIC DNA]</scope>
    <source>
        <strain evidence="2 3">SS14</strain>
    </source>
</reference>
<gene>
    <name evidence="2" type="ORF">M422DRAFT_272780</name>
</gene>
<dbReference type="EMBL" id="KN837381">
    <property type="protein sequence ID" value="KIJ26150.1"/>
    <property type="molecule type" value="Genomic_DNA"/>
</dbReference>
<feature type="region of interest" description="Disordered" evidence="1">
    <location>
        <begin position="199"/>
        <end position="229"/>
    </location>
</feature>
<name>A0A0C9ULK2_SPHS4</name>
<organism evidence="2 3">
    <name type="scientific">Sphaerobolus stellatus (strain SS14)</name>
    <dbReference type="NCBI Taxonomy" id="990650"/>
    <lineage>
        <taxon>Eukaryota</taxon>
        <taxon>Fungi</taxon>
        <taxon>Dikarya</taxon>
        <taxon>Basidiomycota</taxon>
        <taxon>Agaricomycotina</taxon>
        <taxon>Agaricomycetes</taxon>
        <taxon>Phallomycetidae</taxon>
        <taxon>Geastrales</taxon>
        <taxon>Sphaerobolaceae</taxon>
        <taxon>Sphaerobolus</taxon>
    </lineage>
</organism>
<dbReference type="Proteomes" id="UP000054279">
    <property type="component" value="Unassembled WGS sequence"/>
</dbReference>
<dbReference type="HOGENOM" id="CLU_037356_1_0_1"/>
<keyword evidence="3" id="KW-1185">Reference proteome</keyword>
<evidence type="ECO:0000313" key="2">
    <source>
        <dbReference type="EMBL" id="KIJ26150.1"/>
    </source>
</evidence>
<protein>
    <submittedName>
        <fullName evidence="2">Uncharacterized protein</fullName>
    </submittedName>
</protein>
<sequence>MSVLNALREDVAGYFLGEDVDVVAWLNKVIGNLPRQAIMNSMKAVFGSRICQGTPLDFRPEYFRPELPLVSSTLWERFRAGFILSTFVDSCGRRVGGLVGDSGRLQTRWITDASTPLRIDSQITKGIKGKSQIEAVKIPNGSDFLKLILDHCSLSKEQVYNKIIPYMIRDEEKRPLSAATVECAAYMALRNKEFAHYKGKRPITGPDQSKTSAHAQGLDTDLADYNNQH</sequence>
<accession>A0A0C9ULK2</accession>
<dbReference type="AlphaFoldDB" id="A0A0C9ULK2"/>